<dbReference type="AlphaFoldDB" id="A0A067RDF1"/>
<evidence type="ECO:0000313" key="2">
    <source>
        <dbReference type="EMBL" id="KDR16834.1"/>
    </source>
</evidence>
<dbReference type="eggNOG" id="KOG2087">
    <property type="taxonomic scope" value="Eukaryota"/>
</dbReference>
<gene>
    <name evidence="2" type="ORF">L798_09356</name>
</gene>
<accession>A0A067RDF1</accession>
<dbReference type="InParanoid" id="A0A067RDF1"/>
<reference evidence="2 3" key="1">
    <citation type="journal article" date="2014" name="Nat. Commun.">
        <title>Molecular traces of alternative social organization in a termite genome.</title>
        <authorList>
            <person name="Terrapon N."/>
            <person name="Li C."/>
            <person name="Robertson H.M."/>
            <person name="Ji L."/>
            <person name="Meng X."/>
            <person name="Booth W."/>
            <person name="Chen Z."/>
            <person name="Childers C.P."/>
            <person name="Glastad K.M."/>
            <person name="Gokhale K."/>
            <person name="Gowin J."/>
            <person name="Gronenberg W."/>
            <person name="Hermansen R.A."/>
            <person name="Hu H."/>
            <person name="Hunt B.G."/>
            <person name="Huylmans A.K."/>
            <person name="Khalil S.M."/>
            <person name="Mitchell R.D."/>
            <person name="Munoz-Torres M.C."/>
            <person name="Mustard J.A."/>
            <person name="Pan H."/>
            <person name="Reese J.T."/>
            <person name="Scharf M.E."/>
            <person name="Sun F."/>
            <person name="Vogel H."/>
            <person name="Xiao J."/>
            <person name="Yang W."/>
            <person name="Yang Z."/>
            <person name="Yang Z."/>
            <person name="Zhou J."/>
            <person name="Zhu J."/>
            <person name="Brent C.S."/>
            <person name="Elsik C.G."/>
            <person name="Goodisman M.A."/>
            <person name="Liberles D.A."/>
            <person name="Roe R.M."/>
            <person name="Vargo E.L."/>
            <person name="Vilcinskas A."/>
            <person name="Wang J."/>
            <person name="Bornberg-Bauer E."/>
            <person name="Korb J."/>
            <person name="Zhang G."/>
            <person name="Liebig J."/>
        </authorList>
    </citation>
    <scope>NUCLEOTIDE SEQUENCE [LARGE SCALE GENOMIC DNA]</scope>
    <source>
        <tissue evidence="2">Whole organism</tissue>
    </source>
</reference>
<dbReference type="Proteomes" id="UP000027135">
    <property type="component" value="Unassembled WGS sequence"/>
</dbReference>
<keyword evidence="2" id="KW-0675">Receptor</keyword>
<keyword evidence="3" id="KW-1185">Reference proteome</keyword>
<name>A0A067RDF1_ZOONE</name>
<dbReference type="Gene3D" id="1.20.1070.10">
    <property type="entry name" value="Rhodopsin 7-helix transmembrane proteins"/>
    <property type="match status" value="1"/>
</dbReference>
<feature type="region of interest" description="Disordered" evidence="1">
    <location>
        <begin position="196"/>
        <end position="224"/>
    </location>
</feature>
<dbReference type="EMBL" id="KK852772">
    <property type="protein sequence ID" value="KDR16834.1"/>
    <property type="molecule type" value="Genomic_DNA"/>
</dbReference>
<protein>
    <submittedName>
        <fullName evidence="2">Relaxin receptor 2</fullName>
    </submittedName>
</protein>
<feature type="compositionally biased region" description="Polar residues" evidence="1">
    <location>
        <begin position="199"/>
        <end position="224"/>
    </location>
</feature>
<evidence type="ECO:0000256" key="1">
    <source>
        <dbReference type="SAM" id="MobiDB-lite"/>
    </source>
</evidence>
<dbReference type="SUPFAM" id="SSF81321">
    <property type="entry name" value="Family A G protein-coupled receptor-like"/>
    <property type="match status" value="1"/>
</dbReference>
<evidence type="ECO:0000313" key="3">
    <source>
        <dbReference type="Proteomes" id="UP000027135"/>
    </source>
</evidence>
<sequence length="224" mass="24649">MSACVILLEECGVRIPGTLNDRNELILQLHPLTCYDDLNKDRSRKPLSLVVRQTAQFARCSDVYTTVWIFVGSEPCVLCVHEPNGGINWPYRKTTSSLTSWGAFAGTRATLSCVRADLCVLVADTIRATIDQQLCAWLAVLVLPVNSALNPILFTLTTSFFKNQISRLLHSCRSCETGPSPDSAASLSNMQLNVRKRYPSSQPPTRSSTLRSHGSYKSIQGTAV</sequence>
<proteinExistence type="predicted"/>
<organism evidence="2 3">
    <name type="scientific">Zootermopsis nevadensis</name>
    <name type="common">Dampwood termite</name>
    <dbReference type="NCBI Taxonomy" id="136037"/>
    <lineage>
        <taxon>Eukaryota</taxon>
        <taxon>Metazoa</taxon>
        <taxon>Ecdysozoa</taxon>
        <taxon>Arthropoda</taxon>
        <taxon>Hexapoda</taxon>
        <taxon>Insecta</taxon>
        <taxon>Pterygota</taxon>
        <taxon>Neoptera</taxon>
        <taxon>Polyneoptera</taxon>
        <taxon>Dictyoptera</taxon>
        <taxon>Blattodea</taxon>
        <taxon>Blattoidea</taxon>
        <taxon>Termitoidae</taxon>
        <taxon>Termopsidae</taxon>
        <taxon>Zootermopsis</taxon>
    </lineage>
</organism>